<comment type="similarity">
    <text evidence="10">Belongs to the insect chemoreceptor superfamily. Heteromeric odorant receptor channel (TC 1.A.69) family.</text>
</comment>
<dbReference type="GO" id="GO:0004984">
    <property type="term" value="F:olfactory receptor activity"/>
    <property type="evidence" value="ECO:0007669"/>
    <property type="project" value="InterPro"/>
</dbReference>
<evidence type="ECO:0000256" key="2">
    <source>
        <dbReference type="ARBA" id="ARBA00022475"/>
    </source>
</evidence>
<dbReference type="GO" id="GO:0005549">
    <property type="term" value="F:odorant binding"/>
    <property type="evidence" value="ECO:0007669"/>
    <property type="project" value="InterPro"/>
</dbReference>
<feature type="transmembrane region" description="Helical" evidence="10">
    <location>
        <begin position="304"/>
        <end position="325"/>
    </location>
</feature>
<dbReference type="PANTHER" id="PTHR21137:SF35">
    <property type="entry name" value="ODORANT RECEPTOR 19A-RELATED"/>
    <property type="match status" value="1"/>
</dbReference>
<organism evidence="11">
    <name type="scientific">Conopomorpha sinensis</name>
    <name type="common">litch fruit borer</name>
    <dbReference type="NCBI Taxonomy" id="940481"/>
    <lineage>
        <taxon>Eukaryota</taxon>
        <taxon>Metazoa</taxon>
        <taxon>Ecdysozoa</taxon>
        <taxon>Arthropoda</taxon>
        <taxon>Hexapoda</taxon>
        <taxon>Insecta</taxon>
        <taxon>Pterygota</taxon>
        <taxon>Neoptera</taxon>
        <taxon>Endopterygota</taxon>
        <taxon>Lepidoptera</taxon>
        <taxon>Glossata</taxon>
        <taxon>Ditrysia</taxon>
        <taxon>Tineoidea</taxon>
        <taxon>Gracillariidae</taxon>
        <taxon>Conopomorpha</taxon>
    </lineage>
</organism>
<keyword evidence="4 10" id="KW-0812">Transmembrane</keyword>
<dbReference type="EMBL" id="MF625578">
    <property type="protein sequence ID" value="AXY83405.1"/>
    <property type="molecule type" value="mRNA"/>
</dbReference>
<sequence length="400" mass="46657">MRILQLFLRGIGAWPDVDDHKSPVDVRHVWFFHHLRKSHLLFGTSLTVFALQLRYIRDTDKSDFLQMGFIYICLFMNAVYLTRILLPQRDNYKTLFKDFMEKVHLFYYRNNSDYAMKTYMQVNRISHLFTLVLTSQTVSGIILYTFTPIYSNISSGVFTNHHRNISYELSIYYSFPFNPEEYLPAYVIVSCLNVMLSCVTSTCFCMMDLYLSLVIFQIWGHLKILKNTMETFPVPVNGMVYAQNELVFVEQRLKMTVDYHRFLMNFVLRMSETFGAMILVYYAFHQICGCLLLLGCAQMDMKALGTYVPMTIIVFQQLIQVSIIFELIGSMSEKLIDAAYSIPWECMDRECRRLVLLLLLKVQSPIHLKAMGVADVGVQTMTTILKTSMSYFTFLQSVPK</sequence>
<evidence type="ECO:0000256" key="9">
    <source>
        <dbReference type="ARBA" id="ARBA00023224"/>
    </source>
</evidence>
<evidence type="ECO:0000256" key="7">
    <source>
        <dbReference type="ARBA" id="ARBA00023136"/>
    </source>
</evidence>
<dbReference type="AlphaFoldDB" id="A0A3Q8HG87"/>
<feature type="transmembrane region" description="Helical" evidence="10">
    <location>
        <begin position="68"/>
        <end position="86"/>
    </location>
</feature>
<keyword evidence="3 10" id="KW-0716">Sensory transduction</keyword>
<feature type="transmembrane region" description="Helical" evidence="10">
    <location>
        <begin position="125"/>
        <end position="146"/>
    </location>
</feature>
<evidence type="ECO:0000256" key="1">
    <source>
        <dbReference type="ARBA" id="ARBA00004651"/>
    </source>
</evidence>
<evidence type="ECO:0000256" key="4">
    <source>
        <dbReference type="ARBA" id="ARBA00022692"/>
    </source>
</evidence>
<accession>A0A3Q8HG87</accession>
<name>A0A3Q8HG87_9NEOP</name>
<dbReference type="Pfam" id="PF02949">
    <property type="entry name" value="7tm_6"/>
    <property type="match status" value="1"/>
</dbReference>
<evidence type="ECO:0000313" key="11">
    <source>
        <dbReference type="EMBL" id="AXY83405.1"/>
    </source>
</evidence>
<dbReference type="GO" id="GO:0005886">
    <property type="term" value="C:plasma membrane"/>
    <property type="evidence" value="ECO:0007669"/>
    <property type="project" value="UniProtKB-SubCell"/>
</dbReference>
<keyword evidence="5 10" id="KW-0552">Olfaction</keyword>
<keyword evidence="8 10" id="KW-0675">Receptor</keyword>
<keyword evidence="7 10" id="KW-0472">Membrane</keyword>
<keyword evidence="6 10" id="KW-1133">Transmembrane helix</keyword>
<reference evidence="11" key="1">
    <citation type="submission" date="2017-08" db="EMBL/GenBank/DDBJ databases">
        <title>Analysis of the Antennal Transcriptome and Chemosensory-related Genes of Conopomorpha sinensis Bradley (Lepidoptera: Gracilariidae).</title>
        <authorList>
            <person name="Li P."/>
            <person name="Liu Y."/>
            <person name="Wang S."/>
            <person name="Sun H."/>
        </authorList>
    </citation>
    <scope>NUCLEOTIDE SEQUENCE</scope>
</reference>
<keyword evidence="9 10" id="KW-0807">Transducer</keyword>
<dbReference type="InterPro" id="IPR004117">
    <property type="entry name" value="7tm6_olfct_rcpt"/>
</dbReference>
<evidence type="ECO:0000256" key="5">
    <source>
        <dbReference type="ARBA" id="ARBA00022725"/>
    </source>
</evidence>
<evidence type="ECO:0000256" key="8">
    <source>
        <dbReference type="ARBA" id="ARBA00023170"/>
    </source>
</evidence>
<comment type="subcellular location">
    <subcellularLocation>
        <location evidence="1 10">Cell membrane</location>
        <topology evidence="1 10">Multi-pass membrane protein</topology>
    </subcellularLocation>
</comment>
<keyword evidence="2" id="KW-1003">Cell membrane</keyword>
<comment type="caution">
    <text evidence="10">Lacks conserved residue(s) required for the propagation of feature annotation.</text>
</comment>
<proteinExistence type="evidence at transcript level"/>
<dbReference type="PANTHER" id="PTHR21137">
    <property type="entry name" value="ODORANT RECEPTOR"/>
    <property type="match status" value="1"/>
</dbReference>
<evidence type="ECO:0000256" key="3">
    <source>
        <dbReference type="ARBA" id="ARBA00022606"/>
    </source>
</evidence>
<evidence type="ECO:0000256" key="6">
    <source>
        <dbReference type="ARBA" id="ARBA00022989"/>
    </source>
</evidence>
<protein>
    <recommendedName>
        <fullName evidence="10">Odorant receptor</fullName>
    </recommendedName>
</protein>
<feature type="transmembrane region" description="Helical" evidence="10">
    <location>
        <begin position="183"/>
        <end position="216"/>
    </location>
</feature>
<dbReference type="GO" id="GO:0007165">
    <property type="term" value="P:signal transduction"/>
    <property type="evidence" value="ECO:0007669"/>
    <property type="project" value="UniProtKB-KW"/>
</dbReference>
<evidence type="ECO:0000256" key="10">
    <source>
        <dbReference type="RuleBase" id="RU351113"/>
    </source>
</evidence>